<dbReference type="PIRSF" id="PIRSF000209">
    <property type="entry name" value="Bifunctional_P450_P450R"/>
    <property type="match status" value="1"/>
</dbReference>
<dbReference type="PROSITE" id="PS00086">
    <property type="entry name" value="CYTOCHROME_P450"/>
    <property type="match status" value="1"/>
</dbReference>
<dbReference type="InterPro" id="IPR029039">
    <property type="entry name" value="Flavoprotein-like_sf"/>
</dbReference>
<evidence type="ECO:0000256" key="11">
    <source>
        <dbReference type="ARBA" id="ARBA00023004"/>
    </source>
</evidence>
<dbReference type="InterPro" id="IPR003097">
    <property type="entry name" value="CysJ-like_FAD-binding"/>
</dbReference>
<keyword evidence="10 13" id="KW-0560">Oxidoreductase</keyword>
<feature type="binding site" description="axial binding residue" evidence="14">
    <location>
        <position position="427"/>
    </location>
    <ligand>
        <name>heme</name>
        <dbReference type="ChEBI" id="CHEBI:30413"/>
    </ligand>
    <ligandPart>
        <name>Fe</name>
        <dbReference type="ChEBI" id="CHEBI:18248"/>
    </ligandPart>
</feature>
<feature type="domain" description="FAD-binding FR-type" evidence="16">
    <location>
        <begin position="696"/>
        <end position="925"/>
    </location>
</feature>
<dbReference type="GO" id="GO:0050660">
    <property type="term" value="F:flavin adenine dinucleotide binding"/>
    <property type="evidence" value="ECO:0007669"/>
    <property type="project" value="TreeGrafter"/>
</dbReference>
<keyword evidence="3 13" id="KW-0813">Transport</keyword>
<dbReference type="PANTHER" id="PTHR19384:SF127">
    <property type="entry name" value="BIFUNCTIONAL CYTOCHROME P450_NADPH--P450 REDUCTASE"/>
    <property type="match status" value="1"/>
</dbReference>
<feature type="domain" description="Flavodoxin-like" evidence="15">
    <location>
        <begin position="518"/>
        <end position="657"/>
    </location>
</feature>
<dbReference type="GO" id="GO:0070330">
    <property type="term" value="F:aromatase activity"/>
    <property type="evidence" value="ECO:0007669"/>
    <property type="project" value="UniProtKB-UniRule"/>
</dbReference>
<dbReference type="GO" id="GO:0005506">
    <property type="term" value="F:iron ion binding"/>
    <property type="evidence" value="ECO:0007669"/>
    <property type="project" value="UniProtKB-UniRule"/>
</dbReference>
<keyword evidence="4 13" id="KW-0349">Heme</keyword>
<dbReference type="PROSITE" id="PS50902">
    <property type="entry name" value="FLAVODOXIN_LIKE"/>
    <property type="match status" value="1"/>
</dbReference>
<keyword evidence="7 13" id="KW-0479">Metal-binding</keyword>
<dbReference type="EMBL" id="JAKMUZ010000029">
    <property type="protein sequence ID" value="MCZ9297130.1"/>
    <property type="molecule type" value="Genomic_DNA"/>
</dbReference>
<dbReference type="SUPFAM" id="SSF63380">
    <property type="entry name" value="Riboflavin synthase domain-like"/>
    <property type="match status" value="1"/>
</dbReference>
<dbReference type="InterPro" id="IPR039261">
    <property type="entry name" value="FNR_nucleotide-bd"/>
</dbReference>
<keyword evidence="13" id="KW-0249">Electron transport</keyword>
<dbReference type="InterPro" id="IPR001709">
    <property type="entry name" value="Flavoprot_Pyr_Nucl_cyt_Rdtase"/>
</dbReference>
<evidence type="ECO:0000256" key="10">
    <source>
        <dbReference type="ARBA" id="ARBA00023002"/>
    </source>
</evidence>
<gene>
    <name evidence="17" type="ORF">L8V22_11320</name>
</gene>
<evidence type="ECO:0000256" key="9">
    <source>
        <dbReference type="ARBA" id="ARBA00022857"/>
    </source>
</evidence>
<evidence type="ECO:0000256" key="5">
    <source>
        <dbReference type="ARBA" id="ARBA00022630"/>
    </source>
</evidence>
<dbReference type="EC" id="1.6.2.4" evidence="13"/>
<dbReference type="PRINTS" id="PR00371">
    <property type="entry name" value="FPNCR"/>
</dbReference>
<dbReference type="Pfam" id="PF00067">
    <property type="entry name" value="p450"/>
    <property type="match status" value="1"/>
</dbReference>
<keyword evidence="8 13" id="KW-0274">FAD</keyword>
<evidence type="ECO:0000256" key="8">
    <source>
        <dbReference type="ARBA" id="ARBA00022827"/>
    </source>
</evidence>
<keyword evidence="5 13" id="KW-0285">Flavoprotein</keyword>
<name>A0A9X3M1W0_9CORY</name>
<dbReference type="SUPFAM" id="SSF52343">
    <property type="entry name" value="Ferredoxin reductase-like, C-terminal NADP-linked domain"/>
    <property type="match status" value="1"/>
</dbReference>
<dbReference type="GO" id="GO:0003958">
    <property type="term" value="F:NADPH-hemoprotein reductase activity"/>
    <property type="evidence" value="ECO:0007669"/>
    <property type="project" value="UniProtKB-UniRule"/>
</dbReference>
<keyword evidence="6 13" id="KW-0288">FMN</keyword>
<dbReference type="Pfam" id="PF00258">
    <property type="entry name" value="Flavodoxin_1"/>
    <property type="match status" value="1"/>
</dbReference>
<keyword evidence="11 13" id="KW-0408">Iron</keyword>
<evidence type="ECO:0000313" key="17">
    <source>
        <dbReference type="EMBL" id="MCZ9297130.1"/>
    </source>
</evidence>
<dbReference type="InterPro" id="IPR017938">
    <property type="entry name" value="Riboflavin_synthase-like_b-brl"/>
</dbReference>
<evidence type="ECO:0000256" key="13">
    <source>
        <dbReference type="PIRNR" id="PIRNR000209"/>
    </source>
</evidence>
<dbReference type="Gene3D" id="2.40.30.10">
    <property type="entry name" value="Translation factors"/>
    <property type="match status" value="1"/>
</dbReference>
<dbReference type="Gene3D" id="1.10.630.10">
    <property type="entry name" value="Cytochrome P450"/>
    <property type="match status" value="1"/>
</dbReference>
<dbReference type="Gene3D" id="3.40.50.80">
    <property type="entry name" value="Nucleotide-binding domain of ferredoxin-NADP reductase (FNR) module"/>
    <property type="match status" value="1"/>
</dbReference>
<dbReference type="RefSeq" id="WP_238802218.1">
    <property type="nucleotide sequence ID" value="NZ_JAKMUZ010000029.1"/>
</dbReference>
<dbReference type="InterPro" id="IPR008254">
    <property type="entry name" value="Flavodoxin/NO_synth"/>
</dbReference>
<dbReference type="Gene3D" id="3.40.50.360">
    <property type="match status" value="1"/>
</dbReference>
<evidence type="ECO:0000256" key="12">
    <source>
        <dbReference type="ARBA" id="ARBA00023033"/>
    </source>
</evidence>
<sequence length="1089" mass="120709">MVGITPKVSKDNDISSRQAELPGPKVYPFVGTAYSVDPNNIVQSATRLAEKHGRFYRQVIPGTTPFYVVSSFALVDELSDEARFHKLVHPALQVIRNFAGNGLFTSEFDDPDWGKAHRILMPAFNPLALRSMYGQMTDIADQLMLKWSRSSSDAAIDVASDFTRLTLDTIALCSFSYRFNSFYTEGFHPFVNAMARGLHHAGRKAHALEIQKKLDLFGEHRFQGDIKTMEETVDELISDRRRNPSPKGDEDVLDVMMNAEDPSTGEKLSDENLRYQLITFLIAGHETTSGLLSFVVYELIKNPSVFKKARKLTDKVLNGRFPKYEDLKDLGYLDQILREGLRLYPTAPAYAVTPYETTTIGENGGTGGEPVTVNPGDTLLVLLGHMHRDPAVWDSPEEFRPERFEFDNAKKIPHNAWKPFGNGERSCLGRAFAMQEATMVLALIVQHFDLEFADPSYNLTMLDGLTSKPKDLLINIAPREKFPYRGRGGESETEAGGSISGEESFDKVAVAEPNGHKLRLFVGSNAGTSRNHAKKLAAFANSQGFETEVADLDDAVDNLHSGDLVIIATSSYEGLPPENAKSFFEWLTTGDGPDLSGVNYAVVGSGNSEWAETFQRVPSVIDQAMETAGAHRLVERGAVDVRGDYLSDFAGWEKELWQAVSDHFDVEIEDQGETNSVQIKYLNGGRAASLSIDSEGEFVEAVVQKVVKLSTAADGPINDKYQVDIELPQDVKYSTGDYLEVLPRNPEVSVNRVLDRFGLSSEARIELTGNSNILPVGQVMTVTELLSNYVELATPVSKQHIGILQRNCMCPPEKRDLEMLLEPGPYAQLLENRTSLIDLLEKYPSIDLSFDEYLSLLEPLRPRRYSISSSSLASRSQASLTFSKLESPAWSGNGVFSGVASNFLAGLKPGSKIWVSVVDGNPHFRADDVDKPVVMIGAGTGIAPLRAFIEDRAIESRTSSRAVEPVLLFFGCHGPDSDYLYREELEGWEREGLVDVRTAFSRHPELSYAQDEVKYVQDQVYENRQDVMEYLSKGARVLVCGDANKVAPSVREVMRKIVGEQLELDESAAAAAVEKMERESFTYVTDAFS</sequence>
<dbReference type="InterPro" id="IPR017972">
    <property type="entry name" value="Cyt_P450_CS"/>
</dbReference>
<evidence type="ECO:0000256" key="3">
    <source>
        <dbReference type="ARBA" id="ARBA00022448"/>
    </source>
</evidence>
<accession>A0A9X3M1W0</accession>
<dbReference type="PROSITE" id="PS51384">
    <property type="entry name" value="FAD_FR"/>
    <property type="match status" value="1"/>
</dbReference>
<dbReference type="CDD" id="cd11068">
    <property type="entry name" value="CYP120A1"/>
    <property type="match status" value="1"/>
</dbReference>
<organism evidence="17 18">
    <name type="scientific">Corynebacterium yonathiae</name>
    <dbReference type="NCBI Taxonomy" id="2913504"/>
    <lineage>
        <taxon>Bacteria</taxon>
        <taxon>Bacillati</taxon>
        <taxon>Actinomycetota</taxon>
        <taxon>Actinomycetes</taxon>
        <taxon>Mycobacteriales</taxon>
        <taxon>Corynebacteriaceae</taxon>
        <taxon>Corynebacterium</taxon>
    </lineage>
</organism>
<dbReference type="PANTHER" id="PTHR19384">
    <property type="entry name" value="NITRIC OXIDE SYNTHASE-RELATED"/>
    <property type="match status" value="1"/>
</dbReference>
<comment type="catalytic activity">
    <reaction evidence="13">
        <text>an organic molecule + reduced [NADPH--hemoprotein reductase] + O2 = an alcohol + oxidized [NADPH--hemoprotein reductase] + H2O + H(+)</text>
        <dbReference type="Rhea" id="RHEA:17149"/>
        <dbReference type="Rhea" id="RHEA-COMP:11964"/>
        <dbReference type="Rhea" id="RHEA-COMP:11965"/>
        <dbReference type="ChEBI" id="CHEBI:15377"/>
        <dbReference type="ChEBI" id="CHEBI:15378"/>
        <dbReference type="ChEBI" id="CHEBI:15379"/>
        <dbReference type="ChEBI" id="CHEBI:30879"/>
        <dbReference type="ChEBI" id="CHEBI:57618"/>
        <dbReference type="ChEBI" id="CHEBI:58210"/>
        <dbReference type="ChEBI" id="CHEBI:142491"/>
        <dbReference type="EC" id="1.14.14.1"/>
    </reaction>
</comment>
<dbReference type="FunFam" id="1.10.630.10:FF:000040">
    <property type="entry name" value="Bifunctional cytochrome P450/NADPH--P450 reductase"/>
    <property type="match status" value="1"/>
</dbReference>
<keyword evidence="12 13" id="KW-0503">Monooxygenase</keyword>
<evidence type="ECO:0000256" key="1">
    <source>
        <dbReference type="ARBA" id="ARBA00001971"/>
    </source>
</evidence>
<dbReference type="Gene3D" id="1.20.990.10">
    <property type="entry name" value="NADPH-cytochrome p450 Reductase, Chain A, domain 3"/>
    <property type="match status" value="1"/>
</dbReference>
<dbReference type="Proteomes" id="UP001146439">
    <property type="component" value="Unassembled WGS sequence"/>
</dbReference>
<evidence type="ECO:0000256" key="7">
    <source>
        <dbReference type="ARBA" id="ARBA00022723"/>
    </source>
</evidence>
<evidence type="ECO:0000259" key="15">
    <source>
        <dbReference type="PROSITE" id="PS50902"/>
    </source>
</evidence>
<dbReference type="Pfam" id="PF00667">
    <property type="entry name" value="FAD_binding_1"/>
    <property type="match status" value="1"/>
</dbReference>
<comment type="catalytic activity">
    <reaction evidence="13">
        <text>2 oxidized [cytochrome P450] + NADPH = 2 reduced [cytochrome P450] + NADP(+) + H(+)</text>
        <dbReference type="Rhea" id="RHEA:24040"/>
        <dbReference type="Rhea" id="RHEA-COMP:14627"/>
        <dbReference type="Rhea" id="RHEA-COMP:14628"/>
        <dbReference type="ChEBI" id="CHEBI:15378"/>
        <dbReference type="ChEBI" id="CHEBI:55376"/>
        <dbReference type="ChEBI" id="CHEBI:57783"/>
        <dbReference type="ChEBI" id="CHEBI:58349"/>
        <dbReference type="ChEBI" id="CHEBI:60344"/>
        <dbReference type="EC" id="1.6.2.4"/>
    </reaction>
</comment>
<evidence type="ECO:0000259" key="16">
    <source>
        <dbReference type="PROSITE" id="PS51384"/>
    </source>
</evidence>
<dbReference type="AlphaFoldDB" id="A0A9X3M1W0"/>
<dbReference type="GO" id="GO:0005829">
    <property type="term" value="C:cytosol"/>
    <property type="evidence" value="ECO:0007669"/>
    <property type="project" value="TreeGrafter"/>
</dbReference>
<comment type="cofactor">
    <cofactor evidence="13">
        <name>FAD</name>
        <dbReference type="ChEBI" id="CHEBI:57692"/>
    </cofactor>
    <cofactor evidence="13">
        <name>FMN</name>
        <dbReference type="ChEBI" id="CHEBI:58210"/>
    </cofactor>
</comment>
<comment type="caution">
    <text evidence="17">The sequence shown here is derived from an EMBL/GenBank/DDBJ whole genome shotgun (WGS) entry which is preliminary data.</text>
</comment>
<protein>
    <recommendedName>
        <fullName evidence="13">Bifunctional cytochrome P450/NADPH--P450 reductase</fullName>
    </recommendedName>
    <domain>
        <recommendedName>
            <fullName evidence="13">Cytochrome P450</fullName>
            <ecNumber evidence="13">1.14.14.1</ecNumber>
        </recommendedName>
    </domain>
    <domain>
        <recommendedName>
            <fullName evidence="13">NADPH--cytochrome P450 reductase</fullName>
            <ecNumber evidence="13">1.6.2.4</ecNumber>
        </recommendedName>
    </domain>
</protein>
<comment type="similarity">
    <text evidence="2 13">In the N-terminal section; belongs to the cytochrome P450 family.</text>
</comment>
<dbReference type="EC" id="1.14.14.1" evidence="13"/>
<dbReference type="GO" id="GO:0010181">
    <property type="term" value="F:FMN binding"/>
    <property type="evidence" value="ECO:0007669"/>
    <property type="project" value="UniProtKB-UniRule"/>
</dbReference>
<dbReference type="SUPFAM" id="SSF52218">
    <property type="entry name" value="Flavoproteins"/>
    <property type="match status" value="1"/>
</dbReference>
<evidence type="ECO:0000313" key="18">
    <source>
        <dbReference type="Proteomes" id="UP001146439"/>
    </source>
</evidence>
<comment type="cofactor">
    <cofactor evidence="1 13 14">
        <name>heme</name>
        <dbReference type="ChEBI" id="CHEBI:30413"/>
    </cofactor>
</comment>
<evidence type="ECO:0000256" key="2">
    <source>
        <dbReference type="ARBA" id="ARBA00010018"/>
    </source>
</evidence>
<dbReference type="SUPFAM" id="SSF48264">
    <property type="entry name" value="Cytochrome P450"/>
    <property type="match status" value="1"/>
</dbReference>
<evidence type="ECO:0000256" key="14">
    <source>
        <dbReference type="PIRSR" id="PIRSR000209-1"/>
    </source>
</evidence>
<dbReference type="InterPro" id="IPR001433">
    <property type="entry name" value="OxRdtase_FAD/NAD-bd"/>
</dbReference>
<dbReference type="InterPro" id="IPR001128">
    <property type="entry name" value="Cyt_P450"/>
</dbReference>
<keyword evidence="9 13" id="KW-0521">NADP</keyword>
<evidence type="ECO:0000256" key="6">
    <source>
        <dbReference type="ARBA" id="ARBA00022643"/>
    </source>
</evidence>
<evidence type="ECO:0000256" key="4">
    <source>
        <dbReference type="ARBA" id="ARBA00022617"/>
    </source>
</evidence>
<proteinExistence type="inferred from homology"/>
<reference evidence="17" key="1">
    <citation type="submission" date="2022-02" db="EMBL/GenBank/DDBJ databases">
        <title>Corynebacterium sp. from urogenital microbiome.</title>
        <authorList>
            <person name="Cappelli E.A."/>
            <person name="Ribeiro T.G."/>
            <person name="Peixe L."/>
        </authorList>
    </citation>
    <scope>NUCLEOTIDE SEQUENCE</scope>
    <source>
        <strain evidence="17">C21Ua_68</strain>
    </source>
</reference>
<dbReference type="InterPro" id="IPR036396">
    <property type="entry name" value="Cyt_P450_sf"/>
</dbReference>
<dbReference type="Pfam" id="PF00175">
    <property type="entry name" value="NAD_binding_1"/>
    <property type="match status" value="1"/>
</dbReference>
<dbReference type="GO" id="GO:0020037">
    <property type="term" value="F:heme binding"/>
    <property type="evidence" value="ECO:0007669"/>
    <property type="project" value="UniProtKB-UniRule"/>
</dbReference>
<dbReference type="InterPro" id="IPR023173">
    <property type="entry name" value="NADPH_Cyt_P450_Rdtase_alpha"/>
</dbReference>
<dbReference type="InterPro" id="IPR023206">
    <property type="entry name" value="Bifunctional_P450_P450_red"/>
</dbReference>
<dbReference type="InterPro" id="IPR017927">
    <property type="entry name" value="FAD-bd_FR_type"/>
</dbReference>